<feature type="non-terminal residue" evidence="2">
    <location>
        <position position="262"/>
    </location>
</feature>
<reference evidence="2" key="1">
    <citation type="journal article" date="2019" name="Sci. Rep.">
        <title>Draft genome of Tanacetum cinerariifolium, the natural source of mosquito coil.</title>
        <authorList>
            <person name="Yamashiro T."/>
            <person name="Shiraishi A."/>
            <person name="Satake H."/>
            <person name="Nakayama K."/>
        </authorList>
    </citation>
    <scope>NUCLEOTIDE SEQUENCE</scope>
</reference>
<name>A0A699QRZ3_TANCI</name>
<feature type="region of interest" description="Disordered" evidence="1">
    <location>
        <begin position="138"/>
        <end position="158"/>
    </location>
</feature>
<feature type="region of interest" description="Disordered" evidence="1">
    <location>
        <begin position="171"/>
        <end position="242"/>
    </location>
</feature>
<sequence length="262" mass="27148">ALWRRCPPKPDVLLAGARAVGRVVVLLAHLAGLLPPAPGARRGAGGAPGCWLRSRQCPRHPAAGQWPAAGPGLRPVHPRYRRNKPAGRCPTSSQPGPVARLGGAVVGQRPGRALPARPDPGRRHALHRPAAGRAAEIAHGMGPGRRPGQPGPLAGNQWRPVVVPARRPRPAALRRGRARPAHPAHRCLADRAVHGPGPRLAGHPRPGLARSGPAPGPAAAGERNPGTAQPHRGLAAAGGRRAAVGRYLRRHCALRPHPGTAG</sequence>
<feature type="region of interest" description="Disordered" evidence="1">
    <location>
        <begin position="84"/>
        <end position="103"/>
    </location>
</feature>
<organism evidence="2">
    <name type="scientific">Tanacetum cinerariifolium</name>
    <name type="common">Dalmatian daisy</name>
    <name type="synonym">Chrysanthemum cinerariifolium</name>
    <dbReference type="NCBI Taxonomy" id="118510"/>
    <lineage>
        <taxon>Eukaryota</taxon>
        <taxon>Viridiplantae</taxon>
        <taxon>Streptophyta</taxon>
        <taxon>Embryophyta</taxon>
        <taxon>Tracheophyta</taxon>
        <taxon>Spermatophyta</taxon>
        <taxon>Magnoliopsida</taxon>
        <taxon>eudicotyledons</taxon>
        <taxon>Gunneridae</taxon>
        <taxon>Pentapetalae</taxon>
        <taxon>asterids</taxon>
        <taxon>campanulids</taxon>
        <taxon>Asterales</taxon>
        <taxon>Asteraceae</taxon>
        <taxon>Asteroideae</taxon>
        <taxon>Anthemideae</taxon>
        <taxon>Anthemidinae</taxon>
        <taxon>Tanacetum</taxon>
    </lineage>
</organism>
<proteinExistence type="predicted"/>
<feature type="compositionally biased region" description="Basic residues" evidence="1">
    <location>
        <begin position="171"/>
        <end position="185"/>
    </location>
</feature>
<feature type="non-terminal residue" evidence="2">
    <location>
        <position position="1"/>
    </location>
</feature>
<accession>A0A699QRZ3</accession>
<comment type="caution">
    <text evidence="2">The sequence shown here is derived from an EMBL/GenBank/DDBJ whole genome shotgun (WGS) entry which is preliminary data.</text>
</comment>
<evidence type="ECO:0000313" key="2">
    <source>
        <dbReference type="EMBL" id="GFC76274.1"/>
    </source>
</evidence>
<gene>
    <name evidence="2" type="ORF">Tci_848244</name>
</gene>
<dbReference type="AlphaFoldDB" id="A0A699QRZ3"/>
<protein>
    <submittedName>
        <fullName evidence="2">Uncharacterized protein</fullName>
    </submittedName>
</protein>
<evidence type="ECO:0000256" key="1">
    <source>
        <dbReference type="SAM" id="MobiDB-lite"/>
    </source>
</evidence>
<feature type="compositionally biased region" description="Low complexity" evidence="1">
    <location>
        <begin position="204"/>
        <end position="242"/>
    </location>
</feature>
<dbReference type="EMBL" id="BKCJ011055491">
    <property type="protein sequence ID" value="GFC76274.1"/>
    <property type="molecule type" value="Genomic_DNA"/>
</dbReference>